<gene>
    <name evidence="1" type="ORF">DWY25_03965</name>
</gene>
<evidence type="ECO:0000313" key="2">
    <source>
        <dbReference type="Proteomes" id="UP000284178"/>
    </source>
</evidence>
<reference evidence="1 2" key="1">
    <citation type="submission" date="2018-08" db="EMBL/GenBank/DDBJ databases">
        <title>A genome reference for cultivated species of the human gut microbiota.</title>
        <authorList>
            <person name="Zou Y."/>
            <person name="Xue W."/>
            <person name="Luo G."/>
        </authorList>
    </citation>
    <scope>NUCLEOTIDE SEQUENCE [LARGE SCALE GENOMIC DNA]</scope>
    <source>
        <strain evidence="1 2">AF24-29</strain>
    </source>
</reference>
<name>A0A412G527_9FIRM</name>
<dbReference type="AlphaFoldDB" id="A0A412G527"/>
<comment type="caution">
    <text evidence="1">The sequence shown here is derived from an EMBL/GenBank/DDBJ whole genome shotgun (WGS) entry which is preliminary data.</text>
</comment>
<dbReference type="Proteomes" id="UP000284178">
    <property type="component" value="Unassembled WGS sequence"/>
</dbReference>
<protein>
    <submittedName>
        <fullName evidence="1">Uncharacterized protein</fullName>
    </submittedName>
</protein>
<evidence type="ECO:0000313" key="1">
    <source>
        <dbReference type="EMBL" id="RGR75903.1"/>
    </source>
</evidence>
<organism evidence="1 2">
    <name type="scientific">Holdemania filiformis</name>
    <dbReference type="NCBI Taxonomy" id="61171"/>
    <lineage>
        <taxon>Bacteria</taxon>
        <taxon>Bacillati</taxon>
        <taxon>Bacillota</taxon>
        <taxon>Erysipelotrichia</taxon>
        <taxon>Erysipelotrichales</taxon>
        <taxon>Erysipelotrichaceae</taxon>
        <taxon>Holdemania</taxon>
    </lineage>
</organism>
<keyword evidence="2" id="KW-1185">Reference proteome</keyword>
<sequence>MKFFMELLFSLSFSEWMLMIQTTIMIIECRIRIIEFKRKNAVIRSKDHRRLSVHSFPSMKR</sequence>
<dbReference type="EMBL" id="QRUP01000003">
    <property type="protein sequence ID" value="RGR75903.1"/>
    <property type="molecule type" value="Genomic_DNA"/>
</dbReference>
<proteinExistence type="predicted"/>
<accession>A0A412G527</accession>